<keyword evidence="4" id="KW-1133">Transmembrane helix</keyword>
<dbReference type="InterPro" id="IPR001680">
    <property type="entry name" value="WD40_rpt"/>
</dbReference>
<dbReference type="InterPro" id="IPR011047">
    <property type="entry name" value="Quinoprotein_ADH-like_sf"/>
</dbReference>
<dbReference type="SMART" id="SM00320">
    <property type="entry name" value="WD40"/>
    <property type="match status" value="13"/>
</dbReference>
<sequence>VDQFEELYTLCTDPAERTQFIDRLLSATDPAARLRVVIAVRADFLGRCAEHPGLTAALQDATLLAGPMGRDELREAIVKPAQTAGLIVERTLTDRILTDVEGEPGALPLMSHALLETWHRRKGRALTETAYEAAGGLHGAIARTAEHLYTRLTPTQTDLARSILLRLITPGDGTPDTRRPTSRTELDFGDPDETTTVLEHLTRARLLTLDDDAVDLAHEALIAAWPRLRTWIDAERDRLRIHRQLTEAARSWHDLDRDLDALYRGTRLAAAEEAFAGAGPGLGLTTMEAVFLAASRDERHREEQTAVRRARRLRGFVAAMCILALLASGAAVFAFRQRTSAQEERDVAVSRQITSEAEQLRGTDVALQTQNASLAAQLDIVADRVHRSPQTYTDLISTTTTALFSEIPNPSAPVDSVPSVSNNETVAYSPDRRLLAIAGEDEKVRLWDAHDFARPRRIGHTLPGTVAAFSPRGHVLAVADGGWTIRMWDTSHPARLTLLEVLHVPGYSGAGSLAFSSDGRVLAAGTDRIFLWDVRDIVHPKRMAHSLPGEMMAFSPHGRVVATMENDTVRLWDLSHPADPAVLSTLNRKLVFNQTLVFSPDGKYLATEGTGIGQVWLWNIKNPRRPTLLDEPMSTGDNSNVHAVAFSPDGHILAVAGSNGVQLWNVTGLADSAEVSDPLFPLGRPLGHPTDAGVSVAFGPGGRHLMTVGSTLRMWRLPPTVLAGCSDVSPAAFSPDARILATSCVGGTVQLWDTTNPANPRPLGRPLRGTAAAFAPRRHILAIAMDDPANVDDGTVALWDTTDPAHPRPFGRRLTTPEDYTVGSLAFSPDGRTLATAEDGSGTRVWLWDIAEPARPKRLRRTLAASYDYVYDHLLFSPSGHTLAVTASGDTGDRVWLWDTTTPVHPKHLANSLKGIIVAFAPRGHLLAAASISGTIQLWNVSAPAHPTRIGAPFTANGILAATFSADGHTLAIGSEDGTVRLWDTTTPAHPKMLGNPLTGHTNSITSMTFMPDHPNLLATGSTDGTVRLWDLDPEHATRRICSVTRHVLTRKLWRQYVGTLPYRPPC</sequence>
<feature type="repeat" description="WD" evidence="3">
    <location>
        <begin position="918"/>
        <end position="942"/>
    </location>
</feature>
<keyword evidence="4" id="KW-0472">Membrane</keyword>
<dbReference type="EMBL" id="SUMC01000218">
    <property type="protein sequence ID" value="TJZ94484.1"/>
    <property type="molecule type" value="Genomic_DNA"/>
</dbReference>
<proteinExistence type="predicted"/>
<feature type="non-terminal residue" evidence="6">
    <location>
        <position position="1"/>
    </location>
</feature>
<evidence type="ECO:0000313" key="6">
    <source>
        <dbReference type="EMBL" id="TJZ94484.1"/>
    </source>
</evidence>
<evidence type="ECO:0000256" key="4">
    <source>
        <dbReference type="SAM" id="Phobius"/>
    </source>
</evidence>
<dbReference type="InterPro" id="IPR020472">
    <property type="entry name" value="WD40_PAC1"/>
</dbReference>
<dbReference type="Gene3D" id="2.130.10.10">
    <property type="entry name" value="YVTN repeat-like/Quinoprotein amine dehydrogenase"/>
    <property type="match status" value="4"/>
</dbReference>
<evidence type="ECO:0000256" key="1">
    <source>
        <dbReference type="ARBA" id="ARBA00022574"/>
    </source>
</evidence>
<dbReference type="PROSITE" id="PS00678">
    <property type="entry name" value="WD_REPEATS_1"/>
    <property type="match status" value="2"/>
</dbReference>
<feature type="transmembrane region" description="Helical" evidence="4">
    <location>
        <begin position="315"/>
        <end position="335"/>
    </location>
</feature>
<evidence type="ECO:0000256" key="2">
    <source>
        <dbReference type="ARBA" id="ARBA00022737"/>
    </source>
</evidence>
<accession>A0A4U0S1R8</accession>
<dbReference type="OrthoDB" id="134501at2"/>
<evidence type="ECO:0000256" key="3">
    <source>
        <dbReference type="PROSITE-ProRule" id="PRU00221"/>
    </source>
</evidence>
<dbReference type="Pfam" id="PF00400">
    <property type="entry name" value="WD40"/>
    <property type="match status" value="7"/>
</dbReference>
<feature type="repeat" description="WD" evidence="3">
    <location>
        <begin position="998"/>
        <end position="1040"/>
    </location>
</feature>
<name>A0A4U0S1R8_9ACTN</name>
<dbReference type="PANTHER" id="PTHR22847">
    <property type="entry name" value="WD40 REPEAT PROTEIN"/>
    <property type="match status" value="1"/>
</dbReference>
<gene>
    <name evidence="6" type="ORF">FCI23_53595</name>
</gene>
<dbReference type="SUPFAM" id="SSF50998">
    <property type="entry name" value="Quinoprotein alcohol dehydrogenase-like"/>
    <property type="match status" value="1"/>
</dbReference>
<dbReference type="AlphaFoldDB" id="A0A4U0S1R8"/>
<feature type="repeat" description="WD" evidence="3">
    <location>
        <begin position="425"/>
        <end position="448"/>
    </location>
</feature>
<dbReference type="PRINTS" id="PR00320">
    <property type="entry name" value="GPROTEINBRPT"/>
</dbReference>
<dbReference type="InterPro" id="IPR049052">
    <property type="entry name" value="nSTAND1"/>
</dbReference>
<organism evidence="6 7">
    <name type="scientific">Actinacidiphila oryziradicis</name>
    <dbReference type="NCBI Taxonomy" id="2571141"/>
    <lineage>
        <taxon>Bacteria</taxon>
        <taxon>Bacillati</taxon>
        <taxon>Actinomycetota</taxon>
        <taxon>Actinomycetes</taxon>
        <taxon>Kitasatosporales</taxon>
        <taxon>Streptomycetaceae</taxon>
        <taxon>Actinacidiphila</taxon>
    </lineage>
</organism>
<feature type="transmembrane region" description="Helical" evidence="4">
    <location>
        <begin position="274"/>
        <end position="294"/>
    </location>
</feature>
<dbReference type="InterPro" id="IPR019775">
    <property type="entry name" value="WD40_repeat_CS"/>
</dbReference>
<dbReference type="InterPro" id="IPR015943">
    <property type="entry name" value="WD40/YVTN_repeat-like_dom_sf"/>
</dbReference>
<feature type="domain" description="Novel STAND NTPase 1" evidence="5">
    <location>
        <begin position="1"/>
        <end position="258"/>
    </location>
</feature>
<keyword evidence="1 3" id="KW-0853">WD repeat</keyword>
<evidence type="ECO:0000259" key="5">
    <source>
        <dbReference type="Pfam" id="PF20703"/>
    </source>
</evidence>
<dbReference type="CDD" id="cd00200">
    <property type="entry name" value="WD40"/>
    <property type="match status" value="1"/>
</dbReference>
<dbReference type="RefSeq" id="WP_136731435.1">
    <property type="nucleotide sequence ID" value="NZ_SUMC01000218.1"/>
</dbReference>
<reference evidence="6 7" key="1">
    <citation type="submission" date="2019-04" db="EMBL/GenBank/DDBJ databases">
        <title>Streptomyces oryziradicis sp. nov., a novel actinomycete isolated from rhizosphere soil of rice (Oryza sativa L.).</title>
        <authorList>
            <person name="Li C."/>
        </authorList>
    </citation>
    <scope>NUCLEOTIDE SEQUENCE [LARGE SCALE GENOMIC DNA]</scope>
    <source>
        <strain evidence="6 7">NEAU-C40</strain>
    </source>
</reference>
<keyword evidence="4" id="KW-0812">Transmembrane</keyword>
<feature type="repeat" description="WD" evidence="3">
    <location>
        <begin position="959"/>
        <end position="987"/>
    </location>
</feature>
<dbReference type="PANTHER" id="PTHR22847:SF637">
    <property type="entry name" value="WD REPEAT DOMAIN 5B"/>
    <property type="match status" value="1"/>
</dbReference>
<dbReference type="Pfam" id="PF20703">
    <property type="entry name" value="nSTAND1"/>
    <property type="match status" value="1"/>
</dbReference>
<dbReference type="PROSITE" id="PS50294">
    <property type="entry name" value="WD_REPEATS_REGION"/>
    <property type="match status" value="2"/>
</dbReference>
<keyword evidence="7" id="KW-1185">Reference proteome</keyword>
<evidence type="ECO:0000313" key="7">
    <source>
        <dbReference type="Proteomes" id="UP000305778"/>
    </source>
</evidence>
<comment type="caution">
    <text evidence="6">The sequence shown here is derived from an EMBL/GenBank/DDBJ whole genome shotgun (WGS) entry which is preliminary data.</text>
</comment>
<protein>
    <recommendedName>
        <fullName evidence="5">Novel STAND NTPase 1 domain-containing protein</fullName>
    </recommendedName>
</protein>
<dbReference type="Proteomes" id="UP000305778">
    <property type="component" value="Unassembled WGS sequence"/>
</dbReference>
<keyword evidence="2" id="KW-0677">Repeat</keyword>
<dbReference type="PROSITE" id="PS50082">
    <property type="entry name" value="WD_REPEATS_2"/>
    <property type="match status" value="4"/>
</dbReference>